<dbReference type="PROSITE" id="PS50888">
    <property type="entry name" value="BHLH"/>
    <property type="match status" value="1"/>
</dbReference>
<dbReference type="GO" id="GO:0003677">
    <property type="term" value="F:DNA binding"/>
    <property type="evidence" value="ECO:0007669"/>
    <property type="project" value="UniProtKB-KW"/>
</dbReference>
<dbReference type="InterPro" id="IPR011598">
    <property type="entry name" value="bHLH_dom"/>
</dbReference>
<feature type="domain" description="BHLH" evidence="4">
    <location>
        <begin position="181"/>
        <end position="231"/>
    </location>
</feature>
<keyword evidence="2" id="KW-0539">Nucleus</keyword>
<dbReference type="AlphaFoldDB" id="A0A9P6HJY1"/>
<reference evidence="5" key="1">
    <citation type="journal article" date="2020" name="Nat. Commun.">
        <title>Large-scale genome sequencing of mycorrhizal fungi provides insights into the early evolution of symbiotic traits.</title>
        <authorList>
            <person name="Miyauchi S."/>
            <person name="Kiss E."/>
            <person name="Kuo A."/>
            <person name="Drula E."/>
            <person name="Kohler A."/>
            <person name="Sanchez-Garcia M."/>
            <person name="Morin E."/>
            <person name="Andreopoulos B."/>
            <person name="Barry K.W."/>
            <person name="Bonito G."/>
            <person name="Buee M."/>
            <person name="Carver A."/>
            <person name="Chen C."/>
            <person name="Cichocki N."/>
            <person name="Clum A."/>
            <person name="Culley D."/>
            <person name="Crous P.W."/>
            <person name="Fauchery L."/>
            <person name="Girlanda M."/>
            <person name="Hayes R.D."/>
            <person name="Keri Z."/>
            <person name="LaButti K."/>
            <person name="Lipzen A."/>
            <person name="Lombard V."/>
            <person name="Magnuson J."/>
            <person name="Maillard F."/>
            <person name="Murat C."/>
            <person name="Nolan M."/>
            <person name="Ohm R.A."/>
            <person name="Pangilinan J."/>
            <person name="Pereira M.F."/>
            <person name="Perotto S."/>
            <person name="Peter M."/>
            <person name="Pfister S."/>
            <person name="Riley R."/>
            <person name="Sitrit Y."/>
            <person name="Stielow J.B."/>
            <person name="Szollosi G."/>
            <person name="Zifcakova L."/>
            <person name="Stursova M."/>
            <person name="Spatafora J.W."/>
            <person name="Tedersoo L."/>
            <person name="Vaario L.M."/>
            <person name="Yamada A."/>
            <person name="Yan M."/>
            <person name="Wang P."/>
            <person name="Xu J."/>
            <person name="Bruns T."/>
            <person name="Baldrian P."/>
            <person name="Vilgalys R."/>
            <person name="Dunand C."/>
            <person name="Henrissat B."/>
            <person name="Grigoriev I.V."/>
            <person name="Hibbett D."/>
            <person name="Nagy L.G."/>
            <person name="Martin F.M."/>
        </authorList>
    </citation>
    <scope>NUCLEOTIDE SEQUENCE</scope>
    <source>
        <strain evidence="5">UH-Tt-Lm1</strain>
    </source>
</reference>
<keyword evidence="1" id="KW-0238">DNA-binding</keyword>
<dbReference type="SMART" id="SM00353">
    <property type="entry name" value="HLH"/>
    <property type="match status" value="1"/>
</dbReference>
<accession>A0A9P6HJY1</accession>
<dbReference type="InterPro" id="IPR036638">
    <property type="entry name" value="HLH_DNA-bd_sf"/>
</dbReference>
<dbReference type="EMBL" id="WIUZ02000005">
    <property type="protein sequence ID" value="KAF9786909.1"/>
    <property type="molecule type" value="Genomic_DNA"/>
</dbReference>
<proteinExistence type="predicted"/>
<dbReference type="SUPFAM" id="SSF47459">
    <property type="entry name" value="HLH, helix-loop-helix DNA-binding domain"/>
    <property type="match status" value="1"/>
</dbReference>
<evidence type="ECO:0000313" key="6">
    <source>
        <dbReference type="Proteomes" id="UP000736335"/>
    </source>
</evidence>
<dbReference type="GO" id="GO:0045944">
    <property type="term" value="P:positive regulation of transcription by RNA polymerase II"/>
    <property type="evidence" value="ECO:0007669"/>
    <property type="project" value="TreeGrafter"/>
</dbReference>
<feature type="region of interest" description="Disordered" evidence="3">
    <location>
        <begin position="103"/>
        <end position="194"/>
    </location>
</feature>
<keyword evidence="6" id="KW-1185">Reference proteome</keyword>
<evidence type="ECO:0000259" key="4">
    <source>
        <dbReference type="PROSITE" id="PS50888"/>
    </source>
</evidence>
<dbReference type="Gene3D" id="4.10.280.10">
    <property type="entry name" value="Helix-loop-helix DNA-binding domain"/>
    <property type="match status" value="1"/>
</dbReference>
<gene>
    <name evidence="5" type="ORF">BJ322DRAFT_685262</name>
</gene>
<dbReference type="Pfam" id="PF00010">
    <property type="entry name" value="HLH"/>
    <property type="match status" value="1"/>
</dbReference>
<name>A0A9P6HJY1_9AGAM</name>
<feature type="compositionally biased region" description="Basic and acidic residues" evidence="3">
    <location>
        <begin position="174"/>
        <end position="194"/>
    </location>
</feature>
<dbReference type="Proteomes" id="UP000736335">
    <property type="component" value="Unassembled WGS sequence"/>
</dbReference>
<evidence type="ECO:0000256" key="1">
    <source>
        <dbReference type="ARBA" id="ARBA00023125"/>
    </source>
</evidence>
<sequence>MEGPLEHLSFEHRKTPELMDNAYTYDPYSGLEYMGFPNSPSAIGSISPPSVATYVPSPRVGSMPIAADYPTYTSGGSYVATPSRPYTPSSGVYPAALANLSPGELSSDSMQSGRRSRGTVRSPSPPLSRSLRYNPIAQPPSRVTRDRTKKKSKSSDSDDDDDFQPVTPPSHETGPSRRREEIRRQRIESEQRRRDELREGYRRLKDSLPVSNQKSSKVSLLDRATTHIKYLEMTQSQLSMRLQQAESETQRLRQVNEALMLGTAEQRQAVAAAAVAAVSQHSVF</sequence>
<dbReference type="GO" id="GO:0090575">
    <property type="term" value="C:RNA polymerase II transcription regulator complex"/>
    <property type="evidence" value="ECO:0007669"/>
    <property type="project" value="TreeGrafter"/>
</dbReference>
<dbReference type="GO" id="GO:0046983">
    <property type="term" value="F:protein dimerization activity"/>
    <property type="evidence" value="ECO:0007669"/>
    <property type="project" value="InterPro"/>
</dbReference>
<comment type="caution">
    <text evidence="5">The sequence shown here is derived from an EMBL/GenBank/DDBJ whole genome shotgun (WGS) entry which is preliminary data.</text>
</comment>
<reference evidence="5" key="2">
    <citation type="submission" date="2020-11" db="EMBL/GenBank/DDBJ databases">
        <authorList>
            <consortium name="DOE Joint Genome Institute"/>
            <person name="Kuo A."/>
            <person name="Miyauchi S."/>
            <person name="Kiss E."/>
            <person name="Drula E."/>
            <person name="Kohler A."/>
            <person name="Sanchez-Garcia M."/>
            <person name="Andreopoulos B."/>
            <person name="Barry K.W."/>
            <person name="Bonito G."/>
            <person name="Buee M."/>
            <person name="Carver A."/>
            <person name="Chen C."/>
            <person name="Cichocki N."/>
            <person name="Clum A."/>
            <person name="Culley D."/>
            <person name="Crous P.W."/>
            <person name="Fauchery L."/>
            <person name="Girlanda M."/>
            <person name="Hayes R."/>
            <person name="Keri Z."/>
            <person name="Labutti K."/>
            <person name="Lipzen A."/>
            <person name="Lombard V."/>
            <person name="Magnuson J."/>
            <person name="Maillard F."/>
            <person name="Morin E."/>
            <person name="Murat C."/>
            <person name="Nolan M."/>
            <person name="Ohm R."/>
            <person name="Pangilinan J."/>
            <person name="Pereira M."/>
            <person name="Perotto S."/>
            <person name="Peter M."/>
            <person name="Riley R."/>
            <person name="Sitrit Y."/>
            <person name="Stielow B."/>
            <person name="Szollosi G."/>
            <person name="Zifcakova L."/>
            <person name="Stursova M."/>
            <person name="Spatafora J.W."/>
            <person name="Tedersoo L."/>
            <person name="Vaario L.-M."/>
            <person name="Yamada A."/>
            <person name="Yan M."/>
            <person name="Wang P."/>
            <person name="Xu J."/>
            <person name="Bruns T."/>
            <person name="Baldrian P."/>
            <person name="Vilgalys R."/>
            <person name="Henrissat B."/>
            <person name="Grigoriev I.V."/>
            <person name="Hibbett D."/>
            <person name="Nagy L.G."/>
            <person name="Martin F.M."/>
        </authorList>
    </citation>
    <scope>NUCLEOTIDE SEQUENCE</scope>
    <source>
        <strain evidence="5">UH-Tt-Lm1</strain>
    </source>
</reference>
<organism evidence="5 6">
    <name type="scientific">Thelephora terrestris</name>
    <dbReference type="NCBI Taxonomy" id="56493"/>
    <lineage>
        <taxon>Eukaryota</taxon>
        <taxon>Fungi</taxon>
        <taxon>Dikarya</taxon>
        <taxon>Basidiomycota</taxon>
        <taxon>Agaricomycotina</taxon>
        <taxon>Agaricomycetes</taxon>
        <taxon>Thelephorales</taxon>
        <taxon>Thelephoraceae</taxon>
        <taxon>Thelephora</taxon>
    </lineage>
</organism>
<dbReference type="PANTHER" id="PTHR10328">
    <property type="entry name" value="PROTEIN MAX MYC-ASSOCIATED FACTOR X"/>
    <property type="match status" value="1"/>
</dbReference>
<feature type="compositionally biased region" description="Polar residues" evidence="3">
    <location>
        <begin position="104"/>
        <end position="113"/>
    </location>
</feature>
<evidence type="ECO:0000256" key="2">
    <source>
        <dbReference type="ARBA" id="ARBA00023242"/>
    </source>
</evidence>
<dbReference type="OrthoDB" id="5778525at2759"/>
<dbReference type="PANTHER" id="PTHR10328:SF11">
    <property type="entry name" value="MAX-LIKE PROTEIN X"/>
    <property type="match status" value="1"/>
</dbReference>
<dbReference type="GO" id="GO:0003700">
    <property type="term" value="F:DNA-binding transcription factor activity"/>
    <property type="evidence" value="ECO:0007669"/>
    <property type="project" value="TreeGrafter"/>
</dbReference>
<protein>
    <recommendedName>
        <fullName evidence="4">BHLH domain-containing protein</fullName>
    </recommendedName>
</protein>
<evidence type="ECO:0000256" key="3">
    <source>
        <dbReference type="SAM" id="MobiDB-lite"/>
    </source>
</evidence>
<evidence type="ECO:0000313" key="5">
    <source>
        <dbReference type="EMBL" id="KAF9786909.1"/>
    </source>
</evidence>